<dbReference type="Proteomes" id="UP000688947">
    <property type="component" value="Unassembled WGS sequence"/>
</dbReference>
<dbReference type="EMBL" id="JAENGZ010000187">
    <property type="protein sequence ID" value="KAG6966013.1"/>
    <property type="molecule type" value="Genomic_DNA"/>
</dbReference>
<dbReference type="OrthoDB" id="448448at2759"/>
<keyword evidence="2" id="KW-0378">Hydrolase</keyword>
<evidence type="ECO:0008006" key="9">
    <source>
        <dbReference type="Google" id="ProtNLM"/>
    </source>
</evidence>
<dbReference type="PANTHER" id="PTHR45626:SF14">
    <property type="entry name" value="ATP-DEPENDENT DNA HELICASE (EUROFUNG)"/>
    <property type="match status" value="1"/>
</dbReference>
<sequence>MVASAATSAVGVSRTIELLAPLYAEVCQHLSGRATSVPVTLQRTADDWLQLVFPGPNVRKDVACVNGASGCRCDFVRFLRALLVLTERQIVTMSATYAVTPRSIDQNRVATLQLRLRVHEDAQRGTSLKDFDFVLCHLQATVLTIVARNEQARKEALNAALEEARNSSCHVVGCRLHPWDKTVQPKQKLYLPDVFHSLTSQMEVDQMEIRDDATYVARMTRPNKKIVMTDLPTNVLQNIVCLMNARDLASLSGVCSLFQHMAYEVVPGLNLVLYEHQRRGLKWMLRRETPVGPICFRCNAVFDREAFQRLQPGFEFEMVEAVALEANNPGLNQEANGQNGRNAPRQPRRAMDLTRDIHFIDASKAFYAATRIKELKEEFLLRSMNPSGRPSRCQARYLKAIIFSQFKDHIWHTKVAFAQQGVPTADFIAGLSPEVRMKQLARFRKDPNVNVLLLTEVGSHGLDLSFVTHIFLMDEIWDKALEQQVISRAHRMGANQVVVVEQLWMRGSVESQMLKPHETDENQIELDDKPEVLASPTRAKAQQGGSPGRSPKKTNTGGGTMFNAPSKKRKRHRTEGDARTAAKSNKNTILQRKLNYVLHKLRLLEEDIVGEPGQVRFFVEDDHKNVIPTNTDSSYHYPAVNSPDYCTSMSASDESKEADDEGEKEDDIEPVTMVQNARRCWEKQRRIVAALSSGDNEVKLPATKVMRAEVKATTKTTIVVKSKAKAVSFRIIDDDDSESE</sequence>
<evidence type="ECO:0000256" key="2">
    <source>
        <dbReference type="ARBA" id="ARBA00022801"/>
    </source>
</evidence>
<comment type="caution">
    <text evidence="7">The sequence shown here is derived from an EMBL/GenBank/DDBJ whole genome shotgun (WGS) entry which is preliminary data.</text>
</comment>
<keyword evidence="3" id="KW-0067">ATP-binding</keyword>
<accession>A0A8T1ULX4</accession>
<dbReference type="InterPro" id="IPR049730">
    <property type="entry name" value="SNF2/RAD54-like_C"/>
</dbReference>
<dbReference type="PROSITE" id="PS51194">
    <property type="entry name" value="HELICASE_CTER"/>
    <property type="match status" value="1"/>
</dbReference>
<dbReference type="Pfam" id="PF00271">
    <property type="entry name" value="Helicase_C"/>
    <property type="match status" value="1"/>
</dbReference>
<dbReference type="SMART" id="SM00490">
    <property type="entry name" value="HELICc"/>
    <property type="match status" value="1"/>
</dbReference>
<evidence type="ECO:0000313" key="7">
    <source>
        <dbReference type="EMBL" id="KAG6966013.1"/>
    </source>
</evidence>
<dbReference type="GO" id="GO:0016787">
    <property type="term" value="F:hydrolase activity"/>
    <property type="evidence" value="ECO:0007669"/>
    <property type="project" value="UniProtKB-KW"/>
</dbReference>
<dbReference type="CDD" id="cd18793">
    <property type="entry name" value="SF2_C_SNF"/>
    <property type="match status" value="1"/>
</dbReference>
<gene>
    <name evidence="7" type="ORF">JG687_00005081</name>
</gene>
<dbReference type="GO" id="GO:0005634">
    <property type="term" value="C:nucleus"/>
    <property type="evidence" value="ECO:0007669"/>
    <property type="project" value="TreeGrafter"/>
</dbReference>
<name>A0A8T1ULX4_9STRA</name>
<evidence type="ECO:0000256" key="3">
    <source>
        <dbReference type="ARBA" id="ARBA00022840"/>
    </source>
</evidence>
<dbReference type="AlphaFoldDB" id="A0A8T1ULX4"/>
<dbReference type="GO" id="GO:0008094">
    <property type="term" value="F:ATP-dependent activity, acting on DNA"/>
    <property type="evidence" value="ECO:0007669"/>
    <property type="project" value="TreeGrafter"/>
</dbReference>
<feature type="domain" description="F-box" evidence="5">
    <location>
        <begin position="225"/>
        <end position="277"/>
    </location>
</feature>
<evidence type="ECO:0000259" key="5">
    <source>
        <dbReference type="PROSITE" id="PS50181"/>
    </source>
</evidence>
<proteinExistence type="predicted"/>
<dbReference type="PROSITE" id="PS50181">
    <property type="entry name" value="FBOX"/>
    <property type="match status" value="1"/>
</dbReference>
<dbReference type="PANTHER" id="PTHR45626">
    <property type="entry name" value="TRANSCRIPTION TERMINATION FACTOR 2-RELATED"/>
    <property type="match status" value="1"/>
</dbReference>
<reference evidence="7" key="1">
    <citation type="submission" date="2021-01" db="EMBL/GenBank/DDBJ databases">
        <title>Phytophthora aleatoria, a newly-described species from Pinus radiata is distinct from Phytophthora cactorum isolates based on comparative genomics.</title>
        <authorList>
            <person name="Mcdougal R."/>
            <person name="Panda P."/>
            <person name="Williams N."/>
            <person name="Studholme D.J."/>
        </authorList>
    </citation>
    <scope>NUCLEOTIDE SEQUENCE</scope>
    <source>
        <strain evidence="7">NZFS 3830</strain>
    </source>
</reference>
<protein>
    <recommendedName>
        <fullName evidence="9">P-loop containing nucleoside triphosphate hydrolase</fullName>
    </recommendedName>
</protein>
<keyword evidence="1" id="KW-0547">Nucleotide-binding</keyword>
<dbReference type="GO" id="GO:0006281">
    <property type="term" value="P:DNA repair"/>
    <property type="evidence" value="ECO:0007669"/>
    <property type="project" value="TreeGrafter"/>
</dbReference>
<evidence type="ECO:0000313" key="8">
    <source>
        <dbReference type="Proteomes" id="UP000688947"/>
    </source>
</evidence>
<feature type="compositionally biased region" description="Acidic residues" evidence="4">
    <location>
        <begin position="656"/>
        <end position="666"/>
    </location>
</feature>
<dbReference type="VEuPathDB" id="FungiDB:PC110_g619"/>
<dbReference type="InterPro" id="IPR001810">
    <property type="entry name" value="F-box_dom"/>
</dbReference>
<dbReference type="CDD" id="cd09917">
    <property type="entry name" value="F-box_SF"/>
    <property type="match status" value="1"/>
</dbReference>
<dbReference type="InterPro" id="IPR001650">
    <property type="entry name" value="Helicase_C-like"/>
</dbReference>
<feature type="domain" description="Helicase C-terminal" evidence="6">
    <location>
        <begin position="392"/>
        <end position="537"/>
    </location>
</feature>
<dbReference type="GO" id="GO:0005524">
    <property type="term" value="F:ATP binding"/>
    <property type="evidence" value="ECO:0007669"/>
    <property type="project" value="UniProtKB-KW"/>
</dbReference>
<feature type="region of interest" description="Disordered" evidence="4">
    <location>
        <begin position="535"/>
        <end position="586"/>
    </location>
</feature>
<dbReference type="InterPro" id="IPR050628">
    <property type="entry name" value="SNF2_RAD54_helicase_TF"/>
</dbReference>
<dbReference type="Pfam" id="PF00646">
    <property type="entry name" value="F-box"/>
    <property type="match status" value="1"/>
</dbReference>
<organism evidence="7 8">
    <name type="scientific">Phytophthora cactorum</name>
    <dbReference type="NCBI Taxonomy" id="29920"/>
    <lineage>
        <taxon>Eukaryota</taxon>
        <taxon>Sar</taxon>
        <taxon>Stramenopiles</taxon>
        <taxon>Oomycota</taxon>
        <taxon>Peronosporomycetes</taxon>
        <taxon>Peronosporales</taxon>
        <taxon>Peronosporaceae</taxon>
        <taxon>Phytophthora</taxon>
    </lineage>
</organism>
<feature type="region of interest" description="Disordered" evidence="4">
    <location>
        <begin position="645"/>
        <end position="666"/>
    </location>
</feature>
<evidence type="ECO:0000256" key="4">
    <source>
        <dbReference type="SAM" id="MobiDB-lite"/>
    </source>
</evidence>
<evidence type="ECO:0000259" key="6">
    <source>
        <dbReference type="PROSITE" id="PS51194"/>
    </source>
</evidence>
<evidence type="ECO:0000256" key="1">
    <source>
        <dbReference type="ARBA" id="ARBA00022741"/>
    </source>
</evidence>